<dbReference type="InterPro" id="IPR037402">
    <property type="entry name" value="YidZ_PBP2"/>
</dbReference>
<dbReference type="InterPro" id="IPR036390">
    <property type="entry name" value="WH_DNA-bd_sf"/>
</dbReference>
<dbReference type="PRINTS" id="PR00039">
    <property type="entry name" value="HTHLYSR"/>
</dbReference>
<keyword evidence="7" id="KW-1185">Reference proteome</keyword>
<dbReference type="PANTHER" id="PTHR30118:SF15">
    <property type="entry name" value="TRANSCRIPTIONAL REGULATORY PROTEIN"/>
    <property type="match status" value="1"/>
</dbReference>
<reference evidence="7" key="1">
    <citation type="submission" date="2023-07" db="EMBL/GenBank/DDBJ databases">
        <title>30 novel species of actinomycetes from the DSMZ collection.</title>
        <authorList>
            <person name="Nouioui I."/>
        </authorList>
    </citation>
    <scope>NUCLEOTIDE SEQUENCE [LARGE SCALE GENOMIC DNA]</scope>
    <source>
        <strain evidence="7">DSM 41921</strain>
    </source>
</reference>
<sequence length="307" mass="34185">MSMSHLRNADLNLLEALAVLLEERHVTRAADRFHLSQSAMSRVLQRLRETFGDELLVRTQRGYEPTPRGQQIQSELADLLPRLETLLRGDAFDPATASGHFRIHCTDYATSLLGPTLFRRLFREAPGISLDVAPLGDESFVDVEQGRADLVVSGVVAPRSLRWATLFEEDFVCLLSHDHPVTAERLTLDDFTAYPHVVITILAGGQTMVERRLDEHGLRRATGLRVPYFSAAAAAVPGTELIATLPRRAALAYGDDPAYRIAAAPEELPSFPYGIAWHPRVDSDPAHRWLRQVVRETTTQVTGHRAN</sequence>
<feature type="domain" description="HTH lysR-type" evidence="5">
    <location>
        <begin position="10"/>
        <end position="66"/>
    </location>
</feature>
<evidence type="ECO:0000256" key="3">
    <source>
        <dbReference type="ARBA" id="ARBA00023125"/>
    </source>
</evidence>
<dbReference type="InterPro" id="IPR036388">
    <property type="entry name" value="WH-like_DNA-bd_sf"/>
</dbReference>
<keyword evidence="3" id="KW-0238">DNA-binding</keyword>
<comment type="caution">
    <text evidence="6">The sequence shown here is derived from an EMBL/GenBank/DDBJ whole genome shotgun (WGS) entry which is preliminary data.</text>
</comment>
<dbReference type="SUPFAM" id="SSF46785">
    <property type="entry name" value="Winged helix' DNA-binding domain"/>
    <property type="match status" value="1"/>
</dbReference>
<accession>A0ABU2P1K5</accession>
<keyword evidence="4" id="KW-0804">Transcription</keyword>
<comment type="similarity">
    <text evidence="1">Belongs to the LysR transcriptional regulatory family.</text>
</comment>
<evidence type="ECO:0000256" key="2">
    <source>
        <dbReference type="ARBA" id="ARBA00023015"/>
    </source>
</evidence>
<dbReference type="RefSeq" id="WP_311678205.1">
    <property type="nucleotide sequence ID" value="NZ_JAVREU010000001.1"/>
</dbReference>
<gene>
    <name evidence="6" type="ORF">RM641_01110</name>
</gene>
<dbReference type="Gene3D" id="1.10.10.10">
    <property type="entry name" value="Winged helix-like DNA-binding domain superfamily/Winged helix DNA-binding domain"/>
    <property type="match status" value="1"/>
</dbReference>
<organism evidence="6 7">
    <name type="scientific">Streptomyces dubilierae</name>
    <dbReference type="NCBI Taxonomy" id="3075533"/>
    <lineage>
        <taxon>Bacteria</taxon>
        <taxon>Bacillati</taxon>
        <taxon>Actinomycetota</taxon>
        <taxon>Actinomycetes</taxon>
        <taxon>Kitasatosporales</taxon>
        <taxon>Streptomycetaceae</taxon>
        <taxon>Streptomyces</taxon>
    </lineage>
</organism>
<dbReference type="PANTHER" id="PTHR30118">
    <property type="entry name" value="HTH-TYPE TRANSCRIPTIONAL REGULATOR LEUO-RELATED"/>
    <property type="match status" value="1"/>
</dbReference>
<evidence type="ECO:0000313" key="7">
    <source>
        <dbReference type="Proteomes" id="UP001183586"/>
    </source>
</evidence>
<name>A0ABU2P1K5_9ACTN</name>
<dbReference type="Pfam" id="PF00126">
    <property type="entry name" value="HTH_1"/>
    <property type="match status" value="1"/>
</dbReference>
<dbReference type="InterPro" id="IPR000847">
    <property type="entry name" value="LysR_HTH_N"/>
</dbReference>
<dbReference type="Pfam" id="PF03466">
    <property type="entry name" value="LysR_substrate"/>
    <property type="match status" value="1"/>
</dbReference>
<dbReference type="Gene3D" id="3.40.190.10">
    <property type="entry name" value="Periplasmic binding protein-like II"/>
    <property type="match status" value="2"/>
</dbReference>
<dbReference type="InterPro" id="IPR050389">
    <property type="entry name" value="LysR-type_TF"/>
</dbReference>
<dbReference type="SUPFAM" id="SSF53850">
    <property type="entry name" value="Periplasmic binding protein-like II"/>
    <property type="match status" value="1"/>
</dbReference>
<dbReference type="Proteomes" id="UP001183586">
    <property type="component" value="Unassembled WGS sequence"/>
</dbReference>
<protein>
    <submittedName>
        <fullName evidence="6">LysR family transcriptional regulator</fullName>
    </submittedName>
</protein>
<dbReference type="EMBL" id="JAVREU010000001">
    <property type="protein sequence ID" value="MDT0386021.1"/>
    <property type="molecule type" value="Genomic_DNA"/>
</dbReference>
<keyword evidence="2" id="KW-0805">Transcription regulation</keyword>
<evidence type="ECO:0000259" key="5">
    <source>
        <dbReference type="PROSITE" id="PS50931"/>
    </source>
</evidence>
<dbReference type="CDD" id="cd08417">
    <property type="entry name" value="PBP2_Nitroaromatics_like"/>
    <property type="match status" value="1"/>
</dbReference>
<evidence type="ECO:0000256" key="4">
    <source>
        <dbReference type="ARBA" id="ARBA00023163"/>
    </source>
</evidence>
<proteinExistence type="inferred from homology"/>
<evidence type="ECO:0000313" key="6">
    <source>
        <dbReference type="EMBL" id="MDT0386021.1"/>
    </source>
</evidence>
<dbReference type="PROSITE" id="PS50931">
    <property type="entry name" value="HTH_LYSR"/>
    <property type="match status" value="1"/>
</dbReference>
<evidence type="ECO:0000256" key="1">
    <source>
        <dbReference type="ARBA" id="ARBA00009437"/>
    </source>
</evidence>
<dbReference type="InterPro" id="IPR005119">
    <property type="entry name" value="LysR_subst-bd"/>
</dbReference>